<dbReference type="PANTHER" id="PTHR19303">
    <property type="entry name" value="TRANSPOSON"/>
    <property type="match status" value="1"/>
</dbReference>
<proteinExistence type="predicted"/>
<dbReference type="Proteomes" id="UP000007879">
    <property type="component" value="Unassembled WGS sequence"/>
</dbReference>
<dbReference type="InterPro" id="IPR050863">
    <property type="entry name" value="CenT-Element_Derived"/>
</dbReference>
<dbReference type="GO" id="GO:0003677">
    <property type="term" value="F:DNA binding"/>
    <property type="evidence" value="ECO:0007669"/>
    <property type="project" value="TreeGrafter"/>
</dbReference>
<evidence type="ECO:0000256" key="1">
    <source>
        <dbReference type="SAM" id="MobiDB-lite"/>
    </source>
</evidence>
<evidence type="ECO:0000313" key="3">
    <source>
        <dbReference type="EnsemblMetazoa" id="Aqu2.1.03341_001"/>
    </source>
</evidence>
<organism evidence="3">
    <name type="scientific">Amphimedon queenslandica</name>
    <name type="common">Sponge</name>
    <dbReference type="NCBI Taxonomy" id="400682"/>
    <lineage>
        <taxon>Eukaryota</taxon>
        <taxon>Metazoa</taxon>
        <taxon>Porifera</taxon>
        <taxon>Demospongiae</taxon>
        <taxon>Heteroscleromorpha</taxon>
        <taxon>Haplosclerida</taxon>
        <taxon>Niphatidae</taxon>
        <taxon>Amphimedon</taxon>
    </lineage>
</organism>
<name>A0A1X7SMN9_AMPQE</name>
<feature type="compositionally biased region" description="Acidic residues" evidence="1">
    <location>
        <begin position="264"/>
        <end position="283"/>
    </location>
</feature>
<feature type="domain" description="DDE-1" evidence="2">
    <location>
        <begin position="43"/>
        <end position="183"/>
    </location>
</feature>
<dbReference type="KEGG" id="aqu:105316064"/>
<gene>
    <name evidence="3" type="primary">105316064</name>
</gene>
<reference evidence="3" key="2">
    <citation type="submission" date="2017-05" db="UniProtKB">
        <authorList>
            <consortium name="EnsemblMetazoa"/>
        </authorList>
    </citation>
    <scope>IDENTIFICATION</scope>
</reference>
<accession>A0A1X7SMN9</accession>
<dbReference type="Pfam" id="PF03184">
    <property type="entry name" value="DDE_1"/>
    <property type="match status" value="1"/>
</dbReference>
<dbReference type="AlphaFoldDB" id="A0A1X7SMN9"/>
<feature type="region of interest" description="Disordered" evidence="1">
    <location>
        <begin position="255"/>
        <end position="300"/>
    </location>
</feature>
<dbReference type="eggNOG" id="ENOG502S2VE">
    <property type="taxonomic scope" value="Eukaryota"/>
</dbReference>
<keyword evidence="4" id="KW-1185">Reference proteome</keyword>
<protein>
    <recommendedName>
        <fullName evidence="2">DDE-1 domain-containing protein</fullName>
    </recommendedName>
</protein>
<evidence type="ECO:0000313" key="4">
    <source>
        <dbReference type="Proteomes" id="UP000007879"/>
    </source>
</evidence>
<dbReference type="GO" id="GO:0005634">
    <property type="term" value="C:nucleus"/>
    <property type="evidence" value="ECO:0007669"/>
    <property type="project" value="TreeGrafter"/>
</dbReference>
<dbReference type="InterPro" id="IPR004875">
    <property type="entry name" value="DDE_SF_endonuclease_dom"/>
</dbReference>
<dbReference type="OrthoDB" id="8191755at2759"/>
<sequence>MEEIPRELVLKWDQTGIRLVPSSTWTMERKGERRVEMVGVNDKRQITAIFCGNAMGDFLPIQLIYKGKTPRCHPRFKFPTDFNVTHSRNHWSNEDTMIEYIGNIILPYVACVRERLNTDSAALVIMDNFKGQATPKVIQYLQDNNILISWLPPNTTDRLQPMDLSVNKPAKVYLKNKFDEWYSEMVTQQLEGKDIEDLEDLELTPVDLGMPVLKEISAKWFVEMFQYMSENPQFIVNGFVHSGISSAIDGVIDMGSTESKGISDTDDTTDEGSEETSDIDDDTVTSSKRDLEDTSDDDDE</sequence>
<dbReference type="EnsemblMetazoa" id="Aqu2.1.03341_001">
    <property type="protein sequence ID" value="Aqu2.1.03341_001"/>
    <property type="gene ID" value="Aqu2.1.03341"/>
</dbReference>
<dbReference type="EnsemblMetazoa" id="XM_011410864.1">
    <property type="protein sequence ID" value="XP_011409166.1"/>
    <property type="gene ID" value="LOC105316064"/>
</dbReference>
<reference evidence="4" key="1">
    <citation type="journal article" date="2010" name="Nature">
        <title>The Amphimedon queenslandica genome and the evolution of animal complexity.</title>
        <authorList>
            <person name="Srivastava M."/>
            <person name="Simakov O."/>
            <person name="Chapman J."/>
            <person name="Fahey B."/>
            <person name="Gauthier M.E."/>
            <person name="Mitros T."/>
            <person name="Richards G.S."/>
            <person name="Conaco C."/>
            <person name="Dacre M."/>
            <person name="Hellsten U."/>
            <person name="Larroux C."/>
            <person name="Putnam N.H."/>
            <person name="Stanke M."/>
            <person name="Adamska M."/>
            <person name="Darling A."/>
            <person name="Degnan S.M."/>
            <person name="Oakley T.H."/>
            <person name="Plachetzki D.C."/>
            <person name="Zhai Y."/>
            <person name="Adamski M."/>
            <person name="Calcino A."/>
            <person name="Cummins S.F."/>
            <person name="Goodstein D.M."/>
            <person name="Harris C."/>
            <person name="Jackson D.J."/>
            <person name="Leys S.P."/>
            <person name="Shu S."/>
            <person name="Woodcroft B.J."/>
            <person name="Vervoort M."/>
            <person name="Kosik K.S."/>
            <person name="Manning G."/>
            <person name="Degnan B.M."/>
            <person name="Rokhsar D.S."/>
        </authorList>
    </citation>
    <scope>NUCLEOTIDE SEQUENCE [LARGE SCALE GENOMIC DNA]</scope>
</reference>
<dbReference type="InParanoid" id="A0A1X7SMN9"/>
<evidence type="ECO:0000259" key="2">
    <source>
        <dbReference type="Pfam" id="PF03184"/>
    </source>
</evidence>